<feature type="region of interest" description="Disordered" evidence="6">
    <location>
        <begin position="207"/>
        <end position="228"/>
    </location>
</feature>
<protein>
    <recommendedName>
        <fullName evidence="4">Inheritance of peroxisomes protein 1</fullName>
    </recommendedName>
</protein>
<dbReference type="EMBL" id="QJNS01000340">
    <property type="protein sequence ID" value="RYO79229.1"/>
    <property type="molecule type" value="Genomic_DNA"/>
</dbReference>
<feature type="region of interest" description="Disordered" evidence="6">
    <location>
        <begin position="392"/>
        <end position="502"/>
    </location>
</feature>
<keyword evidence="5" id="KW-0472">Membrane</keyword>
<accession>A0ABY0GWM6</accession>
<comment type="function">
    <text evidence="1">Required for peroxisome inheritance.</text>
</comment>
<evidence type="ECO:0000256" key="4">
    <source>
        <dbReference type="ARBA" id="ARBA00021397"/>
    </source>
</evidence>
<name>A0ABY0GWM6_9PEZI</name>
<feature type="compositionally biased region" description="Basic and acidic residues" evidence="6">
    <location>
        <begin position="290"/>
        <end position="300"/>
    </location>
</feature>
<comment type="subcellular location">
    <subcellularLocation>
        <location evidence="2">Peroxisome membrane</location>
        <topology evidence="2">Peripheral membrane protein</topology>
    </subcellularLocation>
</comment>
<feature type="compositionally biased region" description="Polar residues" evidence="6">
    <location>
        <begin position="553"/>
        <end position="580"/>
    </location>
</feature>
<dbReference type="Proteomes" id="UP000294003">
    <property type="component" value="Unassembled WGS sequence"/>
</dbReference>
<keyword evidence="8" id="KW-1185">Reference proteome</keyword>
<evidence type="ECO:0000313" key="8">
    <source>
        <dbReference type="Proteomes" id="UP000294003"/>
    </source>
</evidence>
<feature type="compositionally biased region" description="Low complexity" evidence="6">
    <location>
        <begin position="35"/>
        <end position="49"/>
    </location>
</feature>
<feature type="region of interest" description="Disordered" evidence="6">
    <location>
        <begin position="265"/>
        <end position="311"/>
    </location>
</feature>
<evidence type="ECO:0000256" key="6">
    <source>
        <dbReference type="SAM" id="MobiDB-lite"/>
    </source>
</evidence>
<feature type="compositionally biased region" description="Basic and acidic residues" evidence="6">
    <location>
        <begin position="601"/>
        <end position="614"/>
    </location>
</feature>
<evidence type="ECO:0000256" key="1">
    <source>
        <dbReference type="ARBA" id="ARBA00003594"/>
    </source>
</evidence>
<evidence type="ECO:0000256" key="2">
    <source>
        <dbReference type="ARBA" id="ARBA00004421"/>
    </source>
</evidence>
<feature type="compositionally biased region" description="Low complexity" evidence="6">
    <location>
        <begin position="1"/>
        <end position="27"/>
    </location>
</feature>
<evidence type="ECO:0000256" key="3">
    <source>
        <dbReference type="ARBA" id="ARBA00010707"/>
    </source>
</evidence>
<dbReference type="InterPro" id="IPR024758">
    <property type="entry name" value="Inp1"/>
</dbReference>
<gene>
    <name evidence="7" type="ORF">DL762_008277</name>
</gene>
<dbReference type="Pfam" id="PF12634">
    <property type="entry name" value="Inp1"/>
    <property type="match status" value="1"/>
</dbReference>
<feature type="compositionally biased region" description="Polar residues" evidence="6">
    <location>
        <begin position="688"/>
        <end position="715"/>
    </location>
</feature>
<feature type="region of interest" description="Disordered" evidence="6">
    <location>
        <begin position="1"/>
        <end position="49"/>
    </location>
</feature>
<evidence type="ECO:0000313" key="7">
    <source>
        <dbReference type="EMBL" id="RYO79229.1"/>
    </source>
</evidence>
<proteinExistence type="inferred from homology"/>
<reference evidence="7 8" key="1">
    <citation type="submission" date="2018-06" db="EMBL/GenBank/DDBJ databases">
        <title>Complete Genomes of Monosporascus.</title>
        <authorList>
            <person name="Robinson A.J."/>
            <person name="Natvig D.O."/>
        </authorList>
    </citation>
    <scope>NUCLEOTIDE SEQUENCE [LARGE SCALE GENOMIC DNA]</scope>
    <source>
        <strain evidence="7 8">CBS 609.92</strain>
    </source>
</reference>
<feature type="compositionally biased region" description="Polar residues" evidence="6">
    <location>
        <begin position="268"/>
        <end position="279"/>
    </location>
</feature>
<evidence type="ECO:0000256" key="5">
    <source>
        <dbReference type="ARBA" id="ARBA00023136"/>
    </source>
</evidence>
<feature type="region of interest" description="Disordered" evidence="6">
    <location>
        <begin position="675"/>
        <end position="719"/>
    </location>
</feature>
<comment type="caution">
    <text evidence="7">The sequence shown here is derived from an EMBL/GenBank/DDBJ whole genome shotgun (WGS) entry which is preliminary data.</text>
</comment>
<feature type="region of interest" description="Disordered" evidence="6">
    <location>
        <begin position="530"/>
        <end position="650"/>
    </location>
</feature>
<sequence length="881" mass="94044">MDSPSPSQSPSQSPSAAPHALPSSAPRPLGPRRIATAPTASLASASLSGPSAQPEELVETLYNHPSVKIIAFTSTQRASLGPGPILPFENDVQPGSLPASSRLERTIAVGPFRIYRAPGSVAFLSCGSALQPILPKSQCWCIDEANSRFVLQIRRPQYWRIEVPVADPDEVQRALILRDVFDRILLFEKTECPFQRSFTVELPQRPQTPVKKKPWTPEGKNLLASPFRPLPQPSVSPSLITRERRTTLSTVMGTQSKAIGSITRERSASLSVERGTQSGVIGGNGAATSERLERGAKPEARPGPVDSNRYQTDVFPALPASRELDLPFGITPAHCVHSFIAVPPYAASNAGGVKEPSRSPPVTYIGSMRSNVLIDEDHSIIQRPVTESDVTAALPRAKYPKSDVEIQPLTRPREHPHAVQPAMGSLREVSKPDARLSHHGTTDSPASGRTQAPKAVGSAPIGEARSRDQAMDLPVPKTSTASLLKDTSEEEDEPSTFEGSGRVAPVNLTRKRITRVLAGRSFTAPRQLTVVTSHPSKSTESRSKEVPLPAASESRTIGETSPVGSTDSFHSVQSWHSPITQLPPSPPSSKLATSAHAVFPHPHEDITVPCRESHSGAASDLTASPNTDVTLVPSPAGATSNSQDVLPHPQTCTEACENPVNPMSLDGEVPVSCTSALEEKPPARQRPRPNNLSISQRTASPLSPTANLFSPQARESPQDPLSAIRRLPGTIIQKTLEVLLRPPSHLVNLMLKVAARIAAGEWRGLVFGFGEGGEQIPVQWDYSDGEFSDWEDDDEYVISNHMNGGNAYGITVALDKLQGKRLLTHSDGPSALQLATKEVVASLAAALATQAGELVLGLSLHPGSDKGLGENAGKLIVGSTA</sequence>
<comment type="similarity">
    <text evidence="3">Belongs to the INP1 family.</text>
</comment>
<organism evidence="7 8">
    <name type="scientific">Monosporascus cannonballus</name>
    <dbReference type="NCBI Taxonomy" id="155416"/>
    <lineage>
        <taxon>Eukaryota</taxon>
        <taxon>Fungi</taxon>
        <taxon>Dikarya</taxon>
        <taxon>Ascomycota</taxon>
        <taxon>Pezizomycotina</taxon>
        <taxon>Sordariomycetes</taxon>
        <taxon>Xylariomycetidae</taxon>
        <taxon>Xylariales</taxon>
        <taxon>Xylariales incertae sedis</taxon>
        <taxon>Monosporascus</taxon>
    </lineage>
</organism>